<proteinExistence type="predicted"/>
<reference evidence="3 4" key="2">
    <citation type="journal article" date="2011" name="ISME J.">
        <title>RNA-seq reveals cooperative metabolic interactions between two termite-gut spirochete species in co-culture.</title>
        <authorList>
            <person name="Rosenthal A.Z."/>
            <person name="Matson E.G."/>
            <person name="Eldar A."/>
            <person name="Leadbetter J.R."/>
        </authorList>
    </citation>
    <scope>NUCLEOTIDE SEQUENCE [LARGE SCALE GENOMIC DNA]</scope>
    <source>
        <strain evidence="4">ATCC BAA-887 / DSM 12427 / ZAS-2</strain>
    </source>
</reference>
<dbReference type="HOGENOM" id="CLU_121774_4_0_12"/>
<dbReference type="PANTHER" id="PTHR35901">
    <property type="entry name" value="RIBONUCLEASE VAPC3"/>
    <property type="match status" value="1"/>
</dbReference>
<protein>
    <submittedName>
        <fullName evidence="3">Toxin of toxin-antitoxin</fullName>
    </submittedName>
</protein>
<dbReference type="OrthoDB" id="328160at2"/>
<evidence type="ECO:0000259" key="2">
    <source>
        <dbReference type="Pfam" id="PF01850"/>
    </source>
</evidence>
<dbReference type="InterPro" id="IPR051619">
    <property type="entry name" value="TypeII_TA_RNase_PINc/VapC"/>
</dbReference>
<dbReference type="Gene3D" id="3.40.50.1010">
    <property type="entry name" value="5'-nuclease"/>
    <property type="match status" value="1"/>
</dbReference>
<dbReference type="eggNOG" id="COG4113">
    <property type="taxonomic scope" value="Bacteria"/>
</dbReference>
<gene>
    <name evidence="3" type="ordered locus">TREPR_1162</name>
</gene>
<feature type="domain" description="PIN" evidence="2">
    <location>
        <begin position="3"/>
        <end position="129"/>
    </location>
</feature>
<dbReference type="InterPro" id="IPR044153">
    <property type="entry name" value="PIN_Pae0151-like"/>
</dbReference>
<dbReference type="KEGG" id="tpi:TREPR_1162"/>
<dbReference type="Proteomes" id="UP000009223">
    <property type="component" value="Chromosome"/>
</dbReference>
<dbReference type="InterPro" id="IPR029060">
    <property type="entry name" value="PIN-like_dom_sf"/>
</dbReference>
<dbReference type="AlphaFoldDB" id="F5YGW6"/>
<evidence type="ECO:0000256" key="1">
    <source>
        <dbReference type="ARBA" id="ARBA00022842"/>
    </source>
</evidence>
<dbReference type="EMBL" id="CP001843">
    <property type="protein sequence ID" value="AEF86197.1"/>
    <property type="molecule type" value="Genomic_DNA"/>
</dbReference>
<accession>F5YGW6</accession>
<dbReference type="PANTHER" id="PTHR35901:SF1">
    <property type="entry name" value="EXONUCLEASE VAPC9"/>
    <property type="match status" value="1"/>
</dbReference>
<dbReference type="Pfam" id="PF01850">
    <property type="entry name" value="PIN"/>
    <property type="match status" value="1"/>
</dbReference>
<dbReference type="InterPro" id="IPR002716">
    <property type="entry name" value="PIN_dom"/>
</dbReference>
<sequence>MNYILDCSFITPLILAEDDSNKIENKFNKISEADVLYVPQLFWYEIANVMKKAIARKRITKLDAIHSLDLLSSYSLHTDTETGPAYSTLLLEIAGKYDLYCYDASYLELAIRKGGVMGTNDGNLARACKKAGIKTIL</sequence>
<name>F5YGW6_TREPZ</name>
<organism evidence="3 4">
    <name type="scientific">Treponema primitia (strain ATCC BAA-887 / DSM 12427 / ZAS-2)</name>
    <dbReference type="NCBI Taxonomy" id="545694"/>
    <lineage>
        <taxon>Bacteria</taxon>
        <taxon>Pseudomonadati</taxon>
        <taxon>Spirochaetota</taxon>
        <taxon>Spirochaetia</taxon>
        <taxon>Spirochaetales</taxon>
        <taxon>Treponemataceae</taxon>
        <taxon>Treponema</taxon>
    </lineage>
</organism>
<dbReference type="RefSeq" id="WP_015708911.1">
    <property type="nucleotide sequence ID" value="NC_015578.1"/>
</dbReference>
<dbReference type="STRING" id="545694.TREPR_1162"/>
<reference evidence="4" key="1">
    <citation type="submission" date="2009-12" db="EMBL/GenBank/DDBJ databases">
        <title>Complete sequence of Treponema primitia strain ZAS-2.</title>
        <authorList>
            <person name="Tetu S.G."/>
            <person name="Matson E."/>
            <person name="Ren Q."/>
            <person name="Seshadri R."/>
            <person name="Elbourne L."/>
            <person name="Hassan K.A."/>
            <person name="Durkin A."/>
            <person name="Radune D."/>
            <person name="Mohamoud Y."/>
            <person name="Shay R."/>
            <person name="Jin S."/>
            <person name="Zhang X."/>
            <person name="Lucey K."/>
            <person name="Ballor N.R."/>
            <person name="Ottesen E."/>
            <person name="Rosenthal R."/>
            <person name="Allen A."/>
            <person name="Leadbetter J.R."/>
            <person name="Paulsen I.T."/>
        </authorList>
    </citation>
    <scope>NUCLEOTIDE SEQUENCE [LARGE SCALE GENOMIC DNA]</scope>
    <source>
        <strain evidence="4">ATCC BAA-887 / DSM 12427 / ZAS-2</strain>
    </source>
</reference>
<dbReference type="SUPFAM" id="SSF88723">
    <property type="entry name" value="PIN domain-like"/>
    <property type="match status" value="1"/>
</dbReference>
<evidence type="ECO:0000313" key="3">
    <source>
        <dbReference type="EMBL" id="AEF86197.1"/>
    </source>
</evidence>
<keyword evidence="1" id="KW-0460">Magnesium</keyword>
<evidence type="ECO:0000313" key="4">
    <source>
        <dbReference type="Proteomes" id="UP000009223"/>
    </source>
</evidence>
<dbReference type="CDD" id="cd09873">
    <property type="entry name" value="PIN_Pae0151-like"/>
    <property type="match status" value="1"/>
</dbReference>
<keyword evidence="4" id="KW-1185">Reference proteome</keyword>